<organism evidence="2 3">
    <name type="scientific">Polarella glacialis</name>
    <name type="common">Dinoflagellate</name>
    <dbReference type="NCBI Taxonomy" id="89957"/>
    <lineage>
        <taxon>Eukaryota</taxon>
        <taxon>Sar</taxon>
        <taxon>Alveolata</taxon>
        <taxon>Dinophyceae</taxon>
        <taxon>Suessiales</taxon>
        <taxon>Suessiaceae</taxon>
        <taxon>Polarella</taxon>
    </lineage>
</organism>
<keyword evidence="1" id="KW-0496">Mitochondrion</keyword>
<evidence type="ECO:0000256" key="1">
    <source>
        <dbReference type="RuleBase" id="RU366032"/>
    </source>
</evidence>
<keyword evidence="1" id="KW-0808">Transferase</keyword>
<reference evidence="2" key="1">
    <citation type="submission" date="2021-02" db="EMBL/GenBank/DDBJ databases">
        <authorList>
            <person name="Dougan E. K."/>
            <person name="Rhodes N."/>
            <person name="Thang M."/>
            <person name="Chan C."/>
        </authorList>
    </citation>
    <scope>NUCLEOTIDE SEQUENCE</scope>
</reference>
<comment type="similarity">
    <text evidence="1">Belongs to the PDK/BCKDK protein kinase family.</text>
</comment>
<keyword evidence="1" id="KW-0418">Kinase</keyword>
<dbReference type="GO" id="GO:0005524">
    <property type="term" value="F:ATP binding"/>
    <property type="evidence" value="ECO:0007669"/>
    <property type="project" value="UniProtKB-UniRule"/>
</dbReference>
<sequence>GGIPFDVGDRVWDFGFSGSSVFGVSEDPAKQATALSGYGLGLPLARLYARYLGGSLSLVSLPEYGVDTYLFLPRIDTTPFLPSMKDEASWSDPLERSE</sequence>
<dbReference type="GO" id="GO:0005759">
    <property type="term" value="C:mitochondrial matrix"/>
    <property type="evidence" value="ECO:0007669"/>
    <property type="project" value="UniProtKB-SubCell"/>
</dbReference>
<dbReference type="Proteomes" id="UP000654075">
    <property type="component" value="Unassembled WGS sequence"/>
</dbReference>
<dbReference type="AlphaFoldDB" id="A0A813F7B1"/>
<comment type="subcellular location">
    <subcellularLocation>
        <location evidence="1">Mitochondrion matrix</location>
    </subcellularLocation>
</comment>
<keyword evidence="1" id="KW-0547">Nucleotide-binding</keyword>
<feature type="non-terminal residue" evidence="2">
    <location>
        <position position="1"/>
    </location>
</feature>
<evidence type="ECO:0000313" key="2">
    <source>
        <dbReference type="EMBL" id="CAE8607434.1"/>
    </source>
</evidence>
<dbReference type="GO" id="GO:0010906">
    <property type="term" value="P:regulation of glucose metabolic process"/>
    <property type="evidence" value="ECO:0007669"/>
    <property type="project" value="TreeGrafter"/>
</dbReference>
<keyword evidence="3" id="KW-1185">Reference proteome</keyword>
<accession>A0A813F7B1</accession>
<dbReference type="Gene3D" id="3.30.565.10">
    <property type="entry name" value="Histidine kinase-like ATPase, C-terminal domain"/>
    <property type="match status" value="1"/>
</dbReference>
<dbReference type="OrthoDB" id="347493at2759"/>
<proteinExistence type="inferred from homology"/>
<gene>
    <name evidence="2" type="ORF">PGLA1383_LOCUS25366</name>
</gene>
<dbReference type="PANTHER" id="PTHR11947">
    <property type="entry name" value="PYRUVATE DEHYDROGENASE KINASE"/>
    <property type="match status" value="1"/>
</dbReference>
<name>A0A813F7B1_POLGL</name>
<evidence type="ECO:0000313" key="3">
    <source>
        <dbReference type="Proteomes" id="UP000654075"/>
    </source>
</evidence>
<protein>
    <recommendedName>
        <fullName evidence="1">Protein-serine/threonine kinase</fullName>
        <ecNumber evidence="1">2.7.11.-</ecNumber>
    </recommendedName>
</protein>
<dbReference type="SUPFAM" id="SSF55874">
    <property type="entry name" value="ATPase domain of HSP90 chaperone/DNA topoisomerase II/histidine kinase"/>
    <property type="match status" value="1"/>
</dbReference>
<dbReference type="InterPro" id="IPR036890">
    <property type="entry name" value="HATPase_C_sf"/>
</dbReference>
<keyword evidence="1" id="KW-0067">ATP-binding</keyword>
<dbReference type="EC" id="2.7.11.-" evidence="1"/>
<dbReference type="EMBL" id="CAJNNV010021545">
    <property type="protein sequence ID" value="CAE8607434.1"/>
    <property type="molecule type" value="Genomic_DNA"/>
</dbReference>
<dbReference type="GO" id="GO:0004740">
    <property type="term" value="F:pyruvate dehydrogenase (acetyl-transferring) kinase activity"/>
    <property type="evidence" value="ECO:0007669"/>
    <property type="project" value="TreeGrafter"/>
</dbReference>
<dbReference type="InterPro" id="IPR039028">
    <property type="entry name" value="BCKD/PDK"/>
</dbReference>
<comment type="caution">
    <text evidence="2">The sequence shown here is derived from an EMBL/GenBank/DDBJ whole genome shotgun (WGS) entry which is preliminary data.</text>
</comment>
<dbReference type="PANTHER" id="PTHR11947:SF3">
    <property type="entry name" value="[PYRUVATE DEHYDROGENASE (ACETYL-TRANSFERRING)] KINASE, MITOCHONDRIAL"/>
    <property type="match status" value="1"/>
</dbReference>